<keyword evidence="2" id="KW-1185">Reference proteome</keyword>
<evidence type="ECO:0000313" key="1">
    <source>
        <dbReference type="EMBL" id="KAL1595976.1"/>
    </source>
</evidence>
<dbReference type="InterPro" id="IPR036318">
    <property type="entry name" value="FAD-bd_PCMH-like_sf"/>
</dbReference>
<dbReference type="InterPro" id="IPR016169">
    <property type="entry name" value="FAD-bd_PCMH_sub2"/>
</dbReference>
<evidence type="ECO:0000313" key="2">
    <source>
        <dbReference type="Proteomes" id="UP001521785"/>
    </source>
</evidence>
<dbReference type="PANTHER" id="PTHR10801">
    <property type="entry name" value="24-DEHYDROCHOLESTEROL REDUCTASE"/>
    <property type="match status" value="1"/>
</dbReference>
<comment type="caution">
    <text evidence="1">The sequence shown here is derived from an EMBL/GenBank/DDBJ whole genome shotgun (WGS) entry which is preliminary data.</text>
</comment>
<dbReference type="Gene3D" id="3.30.465.10">
    <property type="match status" value="1"/>
</dbReference>
<dbReference type="EMBL" id="JAKJXO020000015">
    <property type="protein sequence ID" value="KAL1595976.1"/>
    <property type="molecule type" value="Genomic_DNA"/>
</dbReference>
<sequence length="390" mass="45391">MALTCLFTDITANLASLSKVITASKSVNAELFHGAAGALGTLGIITKLELSLIPAKRFVKLIYHPFLNTGDTIAAIQGATNRPDTAYVDAILFSHTHGTLMTGQLVDELPPYTHPQTFSGPWDPWFYLHTKNKPLDRTSVDYIPIAEYLFRYDRGGFWVGKQAFDYFRLPFNRFTRWLLDDFLHTRMMYRALGGSDMSSAIMIQDLSLPYDTVEEFVEYTVQELAIWPLWLCPLREVQSPTFHPCSVDTEDSGSFKPMLNIGLWGSASKDIEKFIQQNRHLEARLTRLGGRKVLYSHTYYEEKEFWELYNKDWYQELRQRYCAMALPSVYDKVKIDVVRQLAVQKLPWIRRMKYSWPWAGFLGIWYAIQSKDYLMHKRLGWMRSEPERKE</sequence>
<reference evidence="1 2" key="1">
    <citation type="submission" date="2024-02" db="EMBL/GenBank/DDBJ databases">
        <title>De novo assembly and annotation of 12 fungi associated with fruit tree decline syndrome in Ontario, Canada.</title>
        <authorList>
            <person name="Sulman M."/>
            <person name="Ellouze W."/>
            <person name="Ilyukhin E."/>
        </authorList>
    </citation>
    <scope>NUCLEOTIDE SEQUENCE [LARGE SCALE GENOMIC DNA]</scope>
    <source>
        <strain evidence="1 2">M42-189</strain>
    </source>
</reference>
<dbReference type="InterPro" id="IPR040165">
    <property type="entry name" value="Diminuto-like"/>
</dbReference>
<dbReference type="PANTHER" id="PTHR10801:SF10">
    <property type="entry name" value="FAD BINDING DOMAIN PROTEIN (AFU_ORTHOLOGUE AFUA_6G14300)"/>
    <property type="match status" value="1"/>
</dbReference>
<dbReference type="SUPFAM" id="SSF56176">
    <property type="entry name" value="FAD-binding/transporter-associated domain-like"/>
    <property type="match status" value="1"/>
</dbReference>
<organism evidence="1 2">
    <name type="scientific">Paraconiothyrium brasiliense</name>
    <dbReference type="NCBI Taxonomy" id="300254"/>
    <lineage>
        <taxon>Eukaryota</taxon>
        <taxon>Fungi</taxon>
        <taxon>Dikarya</taxon>
        <taxon>Ascomycota</taxon>
        <taxon>Pezizomycotina</taxon>
        <taxon>Dothideomycetes</taxon>
        <taxon>Pleosporomycetidae</taxon>
        <taxon>Pleosporales</taxon>
        <taxon>Massarineae</taxon>
        <taxon>Didymosphaeriaceae</taxon>
        <taxon>Paraconiothyrium</taxon>
    </lineage>
</organism>
<accession>A0ABR3QUY1</accession>
<name>A0ABR3QUY1_9PLEO</name>
<protein>
    <submittedName>
        <fullName evidence="1">Uncharacterized protein</fullName>
    </submittedName>
</protein>
<dbReference type="Proteomes" id="UP001521785">
    <property type="component" value="Unassembled WGS sequence"/>
</dbReference>
<proteinExistence type="predicted"/>
<gene>
    <name evidence="1" type="ORF">SLS60_009666</name>
</gene>